<feature type="compositionally biased region" description="Polar residues" evidence="1">
    <location>
        <begin position="1"/>
        <end position="12"/>
    </location>
</feature>
<dbReference type="SMART" id="SM00321">
    <property type="entry name" value="WSC"/>
    <property type="match status" value="1"/>
</dbReference>
<reference evidence="3 4" key="1">
    <citation type="journal article" date="2016" name="Mol. Biol. Evol.">
        <title>Comparative Genomics of Early-Diverging Mushroom-Forming Fungi Provides Insights into the Origins of Lignocellulose Decay Capabilities.</title>
        <authorList>
            <person name="Nagy L.G."/>
            <person name="Riley R."/>
            <person name="Tritt A."/>
            <person name="Adam C."/>
            <person name="Daum C."/>
            <person name="Floudas D."/>
            <person name="Sun H."/>
            <person name="Yadav J.S."/>
            <person name="Pangilinan J."/>
            <person name="Larsson K.H."/>
            <person name="Matsuura K."/>
            <person name="Barry K."/>
            <person name="Labutti K."/>
            <person name="Kuo R."/>
            <person name="Ohm R.A."/>
            <person name="Bhattacharya S.S."/>
            <person name="Shirouzu T."/>
            <person name="Yoshinaga Y."/>
            <person name="Martin F.M."/>
            <person name="Grigoriev I.V."/>
            <person name="Hibbett D.S."/>
        </authorList>
    </citation>
    <scope>NUCLEOTIDE SEQUENCE [LARGE SCALE GENOMIC DNA]</scope>
    <source>
        <strain evidence="3 4">HHB12733</strain>
    </source>
</reference>
<dbReference type="PROSITE" id="PS51212">
    <property type="entry name" value="WSC"/>
    <property type="match status" value="1"/>
</dbReference>
<dbReference type="InParanoid" id="A0A165GQN0"/>
<dbReference type="OrthoDB" id="5985073at2759"/>
<evidence type="ECO:0000313" key="3">
    <source>
        <dbReference type="EMBL" id="KZT58355.1"/>
    </source>
</evidence>
<keyword evidence="4" id="KW-1185">Reference proteome</keyword>
<dbReference type="InterPro" id="IPR002889">
    <property type="entry name" value="WSC_carb-bd"/>
</dbReference>
<feature type="domain" description="WSC" evidence="2">
    <location>
        <begin position="135"/>
        <end position="235"/>
    </location>
</feature>
<sequence length="283" mass="29003">MPGTSSGSTEIQPSHMSSSLSVGVSSEVTSTATHTSRTSSLRSATSATNPATISTTATHASHTSSSPSHDTSTASEISTSSTSASSDLSGSTGTTINAGHSTMSTESSSSITTATAISPGSTETSTSASSAPMPTYTPLGCFAEPAAHSFDQLALANYSSGTLSDLTVQSCVDICVGLNLPFSGLEFGSMCLCSDGIYHGGKPAPNAACDARCTGNLTETDCGSLGHAMRTLRLPTRMDGCCDRVTYLAVLPYPRDLLDMSAASFAILRAHGFYFSRIPRQFL</sequence>
<name>A0A165GQN0_9BASI</name>
<feature type="compositionally biased region" description="Low complexity" evidence="1">
    <location>
        <begin position="14"/>
        <end position="131"/>
    </location>
</feature>
<dbReference type="EMBL" id="KV423952">
    <property type="protein sequence ID" value="KZT58355.1"/>
    <property type="molecule type" value="Genomic_DNA"/>
</dbReference>
<dbReference type="Proteomes" id="UP000076842">
    <property type="component" value="Unassembled WGS sequence"/>
</dbReference>
<accession>A0A165GQN0</accession>
<dbReference type="Pfam" id="PF01822">
    <property type="entry name" value="WSC"/>
    <property type="match status" value="1"/>
</dbReference>
<protein>
    <recommendedName>
        <fullName evidence="2">WSC domain-containing protein</fullName>
    </recommendedName>
</protein>
<proteinExistence type="predicted"/>
<gene>
    <name evidence="3" type="ORF">CALCODRAFT_243668</name>
</gene>
<dbReference type="AlphaFoldDB" id="A0A165GQN0"/>
<evidence type="ECO:0000313" key="4">
    <source>
        <dbReference type="Proteomes" id="UP000076842"/>
    </source>
</evidence>
<organism evidence="3 4">
    <name type="scientific">Calocera cornea HHB12733</name>
    <dbReference type="NCBI Taxonomy" id="1353952"/>
    <lineage>
        <taxon>Eukaryota</taxon>
        <taxon>Fungi</taxon>
        <taxon>Dikarya</taxon>
        <taxon>Basidiomycota</taxon>
        <taxon>Agaricomycotina</taxon>
        <taxon>Dacrymycetes</taxon>
        <taxon>Dacrymycetales</taxon>
        <taxon>Dacrymycetaceae</taxon>
        <taxon>Calocera</taxon>
    </lineage>
</organism>
<evidence type="ECO:0000259" key="2">
    <source>
        <dbReference type="PROSITE" id="PS51212"/>
    </source>
</evidence>
<dbReference type="STRING" id="1353952.A0A165GQN0"/>
<feature type="region of interest" description="Disordered" evidence="1">
    <location>
        <begin position="1"/>
        <end position="131"/>
    </location>
</feature>
<evidence type="ECO:0000256" key="1">
    <source>
        <dbReference type="SAM" id="MobiDB-lite"/>
    </source>
</evidence>